<comment type="caution">
    <text evidence="2">The sequence shown here is derived from an EMBL/GenBank/DDBJ whole genome shotgun (WGS) entry which is preliminary data.</text>
</comment>
<dbReference type="InterPro" id="IPR022584">
    <property type="entry name" value="DUF2937"/>
</dbReference>
<organism evidence="2 3">
    <name type="scientific">Enterovirga rhinocerotis</name>
    <dbReference type="NCBI Taxonomy" id="1339210"/>
    <lineage>
        <taxon>Bacteria</taxon>
        <taxon>Pseudomonadati</taxon>
        <taxon>Pseudomonadota</taxon>
        <taxon>Alphaproteobacteria</taxon>
        <taxon>Hyphomicrobiales</taxon>
        <taxon>Methylobacteriaceae</taxon>
        <taxon>Enterovirga</taxon>
    </lineage>
</organism>
<keyword evidence="3" id="KW-1185">Reference proteome</keyword>
<dbReference type="OrthoDB" id="193051at2"/>
<feature type="transmembrane region" description="Helical" evidence="1">
    <location>
        <begin position="135"/>
        <end position="156"/>
    </location>
</feature>
<dbReference type="AlphaFoldDB" id="A0A4R7BWM7"/>
<name>A0A4R7BWM7_9HYPH</name>
<sequence>MIGRILALVIGLFSGLAGAQMPEFAQQYRQRLGGAIDELRRVVVRFDDTAQAHGLTREAALKRLGEDASPVVQGQARATEEVIARLARLEDQKRKFAEEGSFGRLVTFVREADPGLARATYLDYEPAWPATQEGLIMGGAGFATGWGLLIFLSRIARRLNPFRRRQPSLRSA</sequence>
<accession>A0A4R7BWM7</accession>
<evidence type="ECO:0000313" key="2">
    <source>
        <dbReference type="EMBL" id="TDR89903.1"/>
    </source>
</evidence>
<keyword evidence="1" id="KW-0812">Transmembrane</keyword>
<gene>
    <name evidence="2" type="ORF">EV668_2739</name>
</gene>
<evidence type="ECO:0000313" key="3">
    <source>
        <dbReference type="Proteomes" id="UP000295122"/>
    </source>
</evidence>
<evidence type="ECO:0000256" key="1">
    <source>
        <dbReference type="SAM" id="Phobius"/>
    </source>
</evidence>
<proteinExistence type="predicted"/>
<dbReference type="EMBL" id="SNZR01000013">
    <property type="protein sequence ID" value="TDR89903.1"/>
    <property type="molecule type" value="Genomic_DNA"/>
</dbReference>
<keyword evidence="1" id="KW-1133">Transmembrane helix</keyword>
<protein>
    <submittedName>
        <fullName evidence="2">DUF2937 family protein</fullName>
    </submittedName>
</protein>
<dbReference type="Proteomes" id="UP000295122">
    <property type="component" value="Unassembled WGS sequence"/>
</dbReference>
<dbReference type="Pfam" id="PF11157">
    <property type="entry name" value="DUF2937"/>
    <property type="match status" value="1"/>
</dbReference>
<reference evidence="2 3" key="1">
    <citation type="submission" date="2019-03" db="EMBL/GenBank/DDBJ databases">
        <title>Genomic Encyclopedia of Type Strains, Phase IV (KMG-IV): sequencing the most valuable type-strain genomes for metagenomic binning, comparative biology and taxonomic classification.</title>
        <authorList>
            <person name="Goeker M."/>
        </authorList>
    </citation>
    <scope>NUCLEOTIDE SEQUENCE [LARGE SCALE GENOMIC DNA]</scope>
    <source>
        <strain evidence="2 3">DSM 25903</strain>
    </source>
</reference>
<keyword evidence="1" id="KW-0472">Membrane</keyword>
<dbReference type="RefSeq" id="WP_133770882.1">
    <property type="nucleotide sequence ID" value="NZ_SNZR01000013.1"/>
</dbReference>